<dbReference type="Pfam" id="PF00248">
    <property type="entry name" value="Aldo_ket_red"/>
    <property type="match status" value="1"/>
</dbReference>
<dbReference type="CDD" id="cd19071">
    <property type="entry name" value="AKR_AKR1-5-like"/>
    <property type="match status" value="1"/>
</dbReference>
<protein>
    <submittedName>
        <fullName evidence="9">Diketogulonate reductase-like aldo/keto reductase</fullName>
    </submittedName>
</protein>
<comment type="caution">
    <text evidence="9">The sequence shown here is derived from an EMBL/GenBank/DDBJ whole genome shotgun (WGS) entry which is preliminary data.</text>
</comment>
<dbReference type="InterPro" id="IPR036812">
    <property type="entry name" value="NAD(P)_OxRdtase_dom_sf"/>
</dbReference>
<dbReference type="InterPro" id="IPR020471">
    <property type="entry name" value="AKR"/>
</dbReference>
<evidence type="ECO:0000256" key="4">
    <source>
        <dbReference type="ARBA" id="ARBA00049445"/>
    </source>
</evidence>
<evidence type="ECO:0000256" key="6">
    <source>
        <dbReference type="PIRSR" id="PIRSR000097-2"/>
    </source>
</evidence>
<dbReference type="PRINTS" id="PR00069">
    <property type="entry name" value="ALDKETRDTASE"/>
</dbReference>
<feature type="binding site" evidence="6">
    <location>
        <position position="111"/>
    </location>
    <ligand>
        <name>substrate</name>
    </ligand>
</feature>
<dbReference type="PROSITE" id="PS00062">
    <property type="entry name" value="ALDOKETO_REDUCTASE_2"/>
    <property type="match status" value="1"/>
</dbReference>
<dbReference type="PIRSF" id="PIRSF000097">
    <property type="entry name" value="AKR"/>
    <property type="match status" value="1"/>
</dbReference>
<keyword evidence="3" id="KW-0560">Oxidoreductase</keyword>
<dbReference type="Gene3D" id="3.20.20.100">
    <property type="entry name" value="NADP-dependent oxidoreductase domain"/>
    <property type="match status" value="1"/>
</dbReference>
<dbReference type="AlphaFoldDB" id="A0A7W8GAZ8"/>
<dbReference type="GO" id="GO:0016616">
    <property type="term" value="F:oxidoreductase activity, acting on the CH-OH group of donors, NAD or NADP as acceptor"/>
    <property type="evidence" value="ECO:0007669"/>
    <property type="project" value="UniProtKB-ARBA"/>
</dbReference>
<evidence type="ECO:0000313" key="9">
    <source>
        <dbReference type="EMBL" id="MBB5227113.1"/>
    </source>
</evidence>
<comment type="catalytic activity">
    <reaction evidence="4">
        <text>hydroxyacetone + NADP(+) = methylglyoxal + NADPH + H(+)</text>
        <dbReference type="Rhea" id="RHEA:27986"/>
        <dbReference type="ChEBI" id="CHEBI:15378"/>
        <dbReference type="ChEBI" id="CHEBI:17158"/>
        <dbReference type="ChEBI" id="CHEBI:27957"/>
        <dbReference type="ChEBI" id="CHEBI:57783"/>
        <dbReference type="ChEBI" id="CHEBI:58349"/>
    </reaction>
</comment>
<dbReference type="PANTHER" id="PTHR43827:SF3">
    <property type="entry name" value="NADP-DEPENDENT OXIDOREDUCTASE DOMAIN-CONTAINING PROTEIN"/>
    <property type="match status" value="1"/>
</dbReference>
<name>A0A7W8GAZ8_9SPIR</name>
<dbReference type="InterPro" id="IPR018170">
    <property type="entry name" value="Aldo/ket_reductase_CS"/>
</dbReference>
<feature type="site" description="Lowers pKa of active site Tyr" evidence="7">
    <location>
        <position position="81"/>
    </location>
</feature>
<evidence type="ECO:0000256" key="5">
    <source>
        <dbReference type="PIRSR" id="PIRSR000097-1"/>
    </source>
</evidence>
<dbReference type="PROSITE" id="PS00798">
    <property type="entry name" value="ALDOKETO_REDUCTASE_1"/>
    <property type="match status" value="1"/>
</dbReference>
<keyword evidence="2" id="KW-0521">NADP</keyword>
<sequence>MKKNADTIRLNSGFNMPVLGLGTWTLTGETCENAVYAALKSGYRLIDTAKYYGNESEVGNAIRRAIKDGICKREEIFVTTKLVPWSNNPDRDIDDSLKQLGLSYIDLCLLHQHGSASGDDAVYKAMIRAVKDGKIRSIGISNFYTEKTVSHFIKDFEIPPAVIQNENHLKYQNNSLRDWAAKKGIYIESYYPFGGRGHTKEHLQNETVLEIARAHDKSAAQIIVRWHLQSSYIAIPGSSNPDHIAENFDVWDFELTENEMKKLNALDTGRRYENW</sequence>
<reference evidence="9 10" key="1">
    <citation type="submission" date="2020-08" db="EMBL/GenBank/DDBJ databases">
        <title>Genomic Encyclopedia of Type Strains, Phase IV (KMG-IV): sequencing the most valuable type-strain genomes for metagenomic binning, comparative biology and taxonomic classification.</title>
        <authorList>
            <person name="Goeker M."/>
        </authorList>
    </citation>
    <scope>NUCLEOTIDE SEQUENCE [LARGE SCALE GENOMIC DNA]</scope>
    <source>
        <strain evidence="9 10">DSM 103462</strain>
    </source>
</reference>
<proteinExistence type="inferred from homology"/>
<feature type="domain" description="NADP-dependent oxidoreductase" evidence="8">
    <location>
        <begin position="19"/>
        <end position="267"/>
    </location>
</feature>
<gene>
    <name evidence="9" type="ORF">HNP76_002509</name>
</gene>
<accession>A0A7W8GAZ8</accession>
<evidence type="ECO:0000256" key="3">
    <source>
        <dbReference type="ARBA" id="ARBA00023002"/>
    </source>
</evidence>
<keyword evidence="10" id="KW-1185">Reference proteome</keyword>
<dbReference type="PANTHER" id="PTHR43827">
    <property type="entry name" value="2,5-DIKETO-D-GLUCONIC ACID REDUCTASE"/>
    <property type="match status" value="1"/>
</dbReference>
<dbReference type="FunFam" id="3.20.20.100:FF:000002">
    <property type="entry name" value="2,5-diketo-D-gluconic acid reductase A"/>
    <property type="match status" value="1"/>
</dbReference>
<dbReference type="EMBL" id="JACHFQ010000008">
    <property type="protein sequence ID" value="MBB5227113.1"/>
    <property type="molecule type" value="Genomic_DNA"/>
</dbReference>
<organism evidence="9 10">
    <name type="scientific">Treponema ruminis</name>
    <dbReference type="NCBI Taxonomy" id="744515"/>
    <lineage>
        <taxon>Bacteria</taxon>
        <taxon>Pseudomonadati</taxon>
        <taxon>Spirochaetota</taxon>
        <taxon>Spirochaetia</taxon>
        <taxon>Spirochaetales</taxon>
        <taxon>Treponemataceae</taxon>
        <taxon>Treponema</taxon>
    </lineage>
</organism>
<evidence type="ECO:0000256" key="7">
    <source>
        <dbReference type="PIRSR" id="PIRSR000097-3"/>
    </source>
</evidence>
<evidence type="ECO:0000313" key="10">
    <source>
        <dbReference type="Proteomes" id="UP000518887"/>
    </source>
</evidence>
<dbReference type="Proteomes" id="UP000518887">
    <property type="component" value="Unassembled WGS sequence"/>
</dbReference>
<dbReference type="SUPFAM" id="SSF51430">
    <property type="entry name" value="NAD(P)-linked oxidoreductase"/>
    <property type="match status" value="1"/>
</dbReference>
<dbReference type="RefSeq" id="WP_260309238.1">
    <property type="nucleotide sequence ID" value="NZ_JACHFQ010000008.1"/>
</dbReference>
<feature type="active site" description="Proton donor" evidence="5">
    <location>
        <position position="52"/>
    </location>
</feature>
<evidence type="ECO:0000256" key="2">
    <source>
        <dbReference type="ARBA" id="ARBA00022857"/>
    </source>
</evidence>
<dbReference type="InterPro" id="IPR023210">
    <property type="entry name" value="NADP_OxRdtase_dom"/>
</dbReference>
<comment type="similarity">
    <text evidence="1">Belongs to the aldo/keto reductase family.</text>
</comment>
<evidence type="ECO:0000256" key="1">
    <source>
        <dbReference type="ARBA" id="ARBA00007905"/>
    </source>
</evidence>
<evidence type="ECO:0000259" key="8">
    <source>
        <dbReference type="Pfam" id="PF00248"/>
    </source>
</evidence>